<dbReference type="EMBL" id="JBHTAI010000023">
    <property type="protein sequence ID" value="MFC7152509.1"/>
    <property type="molecule type" value="Genomic_DNA"/>
</dbReference>
<name>A0ABW2FKN3_9BACL</name>
<evidence type="ECO:0000313" key="2">
    <source>
        <dbReference type="Proteomes" id="UP001596378"/>
    </source>
</evidence>
<accession>A0ABW2FKN3</accession>
<dbReference type="Proteomes" id="UP001596378">
    <property type="component" value="Unassembled WGS sequence"/>
</dbReference>
<evidence type="ECO:0000313" key="1">
    <source>
        <dbReference type="EMBL" id="MFC7152509.1"/>
    </source>
</evidence>
<evidence type="ECO:0008006" key="3">
    <source>
        <dbReference type="Google" id="ProtNLM"/>
    </source>
</evidence>
<reference evidence="2" key="1">
    <citation type="journal article" date="2019" name="Int. J. Syst. Evol. Microbiol.">
        <title>The Global Catalogue of Microorganisms (GCM) 10K type strain sequencing project: providing services to taxonomists for standard genome sequencing and annotation.</title>
        <authorList>
            <consortium name="The Broad Institute Genomics Platform"/>
            <consortium name="The Broad Institute Genome Sequencing Center for Infectious Disease"/>
            <person name="Wu L."/>
            <person name="Ma J."/>
        </authorList>
    </citation>
    <scope>NUCLEOTIDE SEQUENCE [LARGE SCALE GENOMIC DNA]</scope>
    <source>
        <strain evidence="2">KCTC 12907</strain>
    </source>
</reference>
<organism evidence="1 2">
    <name type="scientific">Cohnella cellulosilytica</name>
    <dbReference type="NCBI Taxonomy" id="986710"/>
    <lineage>
        <taxon>Bacteria</taxon>
        <taxon>Bacillati</taxon>
        <taxon>Bacillota</taxon>
        <taxon>Bacilli</taxon>
        <taxon>Bacillales</taxon>
        <taxon>Paenibacillaceae</taxon>
        <taxon>Cohnella</taxon>
    </lineage>
</organism>
<dbReference type="RefSeq" id="WP_378044047.1">
    <property type="nucleotide sequence ID" value="NZ_JBHMDN010000002.1"/>
</dbReference>
<proteinExistence type="predicted"/>
<protein>
    <recommendedName>
        <fullName evidence="3">WYL domain-containing protein</fullName>
    </recommendedName>
</protein>
<comment type="caution">
    <text evidence="1">The sequence shown here is derived from an EMBL/GenBank/DDBJ whole genome shotgun (WGS) entry which is preliminary data.</text>
</comment>
<gene>
    <name evidence="1" type="ORF">ACFQMJ_28570</name>
</gene>
<keyword evidence="2" id="KW-1185">Reference proteome</keyword>
<sequence>MSITKYVGKTIVIMYVDKKERISQRTIRIIRVDAGTVYAFDLLRNKPRRFASERILAAQPVTAYVS</sequence>